<dbReference type="PANTHER" id="PTHR46481">
    <property type="entry name" value="ZINC FINGER BED DOMAIN-CONTAINING PROTEIN 4"/>
    <property type="match status" value="1"/>
</dbReference>
<evidence type="ECO:0000313" key="3">
    <source>
        <dbReference type="Proteomes" id="UP001335648"/>
    </source>
</evidence>
<sequence>MDVAIKRLHFIKLGCFAQSVYYLALVTKWTAKIRDVVVWMKRSSMGKTVLREKQQLLNLPKHSLILDVRTRWNSLYMMLERFLEEYPAIQAASLDQRRLDPRFKHHVEDSTAWDRIKEKVMVGKLTESEQPTEQERGADGVTQQQSLTQRENEEEEDGEESEEEQEPPCSRGLE</sequence>
<dbReference type="InterPro" id="IPR052035">
    <property type="entry name" value="ZnF_BED_domain_contain"/>
</dbReference>
<feature type="compositionally biased region" description="Acidic residues" evidence="1">
    <location>
        <begin position="152"/>
        <end position="166"/>
    </location>
</feature>
<dbReference type="SUPFAM" id="SSF53098">
    <property type="entry name" value="Ribonuclease H-like"/>
    <property type="match status" value="1"/>
</dbReference>
<keyword evidence="3" id="KW-1185">Reference proteome</keyword>
<name>A0AAN8CWR6_9TELE</name>
<reference evidence="2 3" key="1">
    <citation type="journal article" date="2023" name="Mol. Biol. Evol.">
        <title>Genomics of Secondarily Temperate Adaptation in the Only Non-Antarctic Icefish.</title>
        <authorList>
            <person name="Rivera-Colon A.G."/>
            <person name="Rayamajhi N."/>
            <person name="Minhas B.F."/>
            <person name="Madrigal G."/>
            <person name="Bilyk K.T."/>
            <person name="Yoon V."/>
            <person name="Hune M."/>
            <person name="Gregory S."/>
            <person name="Cheng C.H.C."/>
            <person name="Catchen J.M."/>
        </authorList>
    </citation>
    <scope>NUCLEOTIDE SEQUENCE [LARGE SCALE GENOMIC DNA]</scope>
    <source>
        <strain evidence="2">JC2023a</strain>
    </source>
</reference>
<proteinExistence type="predicted"/>
<dbReference type="Proteomes" id="UP001335648">
    <property type="component" value="Unassembled WGS sequence"/>
</dbReference>
<comment type="caution">
    <text evidence="2">The sequence shown here is derived from an EMBL/GenBank/DDBJ whole genome shotgun (WGS) entry which is preliminary data.</text>
</comment>
<dbReference type="PANTHER" id="PTHR46481:SF4">
    <property type="entry name" value="ZINC FINGER BED DOMAIN-CONTAINING PROTEIN 4"/>
    <property type="match status" value="1"/>
</dbReference>
<feature type="region of interest" description="Disordered" evidence="1">
    <location>
        <begin position="124"/>
        <end position="174"/>
    </location>
</feature>
<evidence type="ECO:0000313" key="2">
    <source>
        <dbReference type="EMBL" id="KAK5911936.1"/>
    </source>
</evidence>
<gene>
    <name evidence="2" type="ORF">CesoFtcFv8_001861</name>
</gene>
<accession>A0AAN8CWR6</accession>
<dbReference type="AlphaFoldDB" id="A0AAN8CWR6"/>
<evidence type="ECO:0000256" key="1">
    <source>
        <dbReference type="SAM" id="MobiDB-lite"/>
    </source>
</evidence>
<dbReference type="InterPro" id="IPR012337">
    <property type="entry name" value="RNaseH-like_sf"/>
</dbReference>
<protein>
    <submittedName>
        <fullName evidence="2">Uncharacterized protein</fullName>
    </submittedName>
</protein>
<organism evidence="2 3">
    <name type="scientific">Champsocephalus esox</name>
    <name type="common">pike icefish</name>
    <dbReference type="NCBI Taxonomy" id="159716"/>
    <lineage>
        <taxon>Eukaryota</taxon>
        <taxon>Metazoa</taxon>
        <taxon>Chordata</taxon>
        <taxon>Craniata</taxon>
        <taxon>Vertebrata</taxon>
        <taxon>Euteleostomi</taxon>
        <taxon>Actinopterygii</taxon>
        <taxon>Neopterygii</taxon>
        <taxon>Teleostei</taxon>
        <taxon>Neoteleostei</taxon>
        <taxon>Acanthomorphata</taxon>
        <taxon>Eupercaria</taxon>
        <taxon>Perciformes</taxon>
        <taxon>Notothenioidei</taxon>
        <taxon>Channichthyidae</taxon>
        <taxon>Champsocephalus</taxon>
    </lineage>
</organism>
<dbReference type="EMBL" id="JAULUE010002047">
    <property type="protein sequence ID" value="KAK5911936.1"/>
    <property type="molecule type" value="Genomic_DNA"/>
</dbReference>